<dbReference type="EMBL" id="CAJJDP010000010">
    <property type="protein sequence ID" value="CAD8140289.1"/>
    <property type="molecule type" value="Genomic_DNA"/>
</dbReference>
<keyword evidence="1" id="KW-0812">Transmembrane</keyword>
<dbReference type="Proteomes" id="UP000683925">
    <property type="component" value="Unassembled WGS sequence"/>
</dbReference>
<sequence length="130" mass="15436">MEQEDQQQLTKHKVLDTDQAIFQCFSQLLQPQLFAQVQQFGCVWIDLYSIINQNNQLYLQLIYIMNDNKERQRSIKINNQYENDENELLQFEDNQKEIQTDKSTFIIRIVSIILIILYVTGAIVSIFIES</sequence>
<evidence type="ECO:0000313" key="3">
    <source>
        <dbReference type="Proteomes" id="UP000683925"/>
    </source>
</evidence>
<dbReference type="OrthoDB" id="10508579at2759"/>
<organism evidence="2 3">
    <name type="scientific">Paramecium octaurelia</name>
    <dbReference type="NCBI Taxonomy" id="43137"/>
    <lineage>
        <taxon>Eukaryota</taxon>
        <taxon>Sar</taxon>
        <taxon>Alveolata</taxon>
        <taxon>Ciliophora</taxon>
        <taxon>Intramacronucleata</taxon>
        <taxon>Oligohymenophorea</taxon>
        <taxon>Peniculida</taxon>
        <taxon>Parameciidae</taxon>
        <taxon>Paramecium</taxon>
    </lineage>
</organism>
<keyword evidence="1" id="KW-0472">Membrane</keyword>
<dbReference type="OMA" id="YSIINQN"/>
<feature type="transmembrane region" description="Helical" evidence="1">
    <location>
        <begin position="105"/>
        <end position="128"/>
    </location>
</feature>
<proteinExistence type="predicted"/>
<accession>A0A8S1SLX6</accession>
<protein>
    <recommendedName>
        <fullName evidence="4">Transmembrane protein</fullName>
    </recommendedName>
</protein>
<evidence type="ECO:0000256" key="1">
    <source>
        <dbReference type="SAM" id="Phobius"/>
    </source>
</evidence>
<reference evidence="2" key="1">
    <citation type="submission" date="2021-01" db="EMBL/GenBank/DDBJ databases">
        <authorList>
            <consortium name="Genoscope - CEA"/>
            <person name="William W."/>
        </authorList>
    </citation>
    <scope>NUCLEOTIDE SEQUENCE</scope>
</reference>
<keyword evidence="1" id="KW-1133">Transmembrane helix</keyword>
<name>A0A8S1SLX6_PAROT</name>
<evidence type="ECO:0008006" key="4">
    <source>
        <dbReference type="Google" id="ProtNLM"/>
    </source>
</evidence>
<keyword evidence="3" id="KW-1185">Reference proteome</keyword>
<evidence type="ECO:0000313" key="2">
    <source>
        <dbReference type="EMBL" id="CAD8140289.1"/>
    </source>
</evidence>
<comment type="caution">
    <text evidence="2">The sequence shown here is derived from an EMBL/GenBank/DDBJ whole genome shotgun (WGS) entry which is preliminary data.</text>
</comment>
<gene>
    <name evidence="2" type="ORF">POCTA_138.1.T0110353</name>
</gene>
<dbReference type="AlphaFoldDB" id="A0A8S1SLX6"/>